<evidence type="ECO:0000313" key="3">
    <source>
        <dbReference type="Proteomes" id="UP000727490"/>
    </source>
</evidence>
<sequence>MKNLKILAIACVMSLPVSSGFANENPHVVEVKTSFNDPSTVISNYIKAVGGKDNVAKIKNAVINMEAEFQGAKIEMKQIADSENERMVQETSFMGNVAQRTVLANGKGKISAMGQEEELNEEMIQVLKAQVYVFPEENYESFGYNLELQGTENIDGEDAHKLVITTPNNQKTVEYYSVDSGLKLRTSSEATGDISYSDYEEVEGVKFPMKMTIKNPMLPTAMEAKVVSVKFNQELSDEEFN</sequence>
<keyword evidence="1" id="KW-0732">Signal</keyword>
<keyword evidence="3" id="KW-1185">Reference proteome</keyword>
<comment type="caution">
    <text evidence="2">The sequence shown here is derived from an EMBL/GenBank/DDBJ whole genome shotgun (WGS) entry which is preliminary data.</text>
</comment>
<proteinExistence type="predicted"/>
<dbReference type="Proteomes" id="UP000727490">
    <property type="component" value="Unassembled WGS sequence"/>
</dbReference>
<gene>
    <name evidence="2" type="ORF">EGN73_20305</name>
</gene>
<evidence type="ECO:0000256" key="1">
    <source>
        <dbReference type="SAM" id="SignalP"/>
    </source>
</evidence>
<feature type="chain" id="PRO_5037246126" evidence="1">
    <location>
        <begin position="23"/>
        <end position="241"/>
    </location>
</feature>
<reference evidence="2 3" key="1">
    <citation type="journal article" date="2020" name="Syst. Appl. Microbiol.">
        <title>Arthrospiribacter ruber gen. nov., sp. nov., a novel bacterium isolated from Arthrospira cultures.</title>
        <authorList>
            <person name="Waleron M."/>
            <person name="Misztak A."/>
            <person name="Waleron M.M."/>
            <person name="Furmaniak M."/>
            <person name="Mrozik A."/>
            <person name="Waleron K."/>
        </authorList>
    </citation>
    <scope>NUCLEOTIDE SEQUENCE [LARGE SCALE GENOMIC DNA]</scope>
    <source>
        <strain evidence="2 3">DPMB0001</strain>
    </source>
</reference>
<dbReference type="EMBL" id="RPHB01000011">
    <property type="protein sequence ID" value="MBW3470141.1"/>
    <property type="molecule type" value="Genomic_DNA"/>
</dbReference>
<feature type="signal peptide" evidence="1">
    <location>
        <begin position="1"/>
        <end position="22"/>
    </location>
</feature>
<protein>
    <submittedName>
        <fullName evidence="2">Peptidase, M16 family protein</fullName>
    </submittedName>
</protein>
<accession>A0A951MD38</accession>
<evidence type="ECO:0000313" key="2">
    <source>
        <dbReference type="EMBL" id="MBW3470141.1"/>
    </source>
</evidence>
<dbReference type="RefSeq" id="WP_219293751.1">
    <property type="nucleotide sequence ID" value="NZ_RPHB01000011.1"/>
</dbReference>
<dbReference type="AlphaFoldDB" id="A0A951MD38"/>
<organism evidence="2 3">
    <name type="scientific">Arthrospiribacter ruber</name>
    <dbReference type="NCBI Taxonomy" id="2487934"/>
    <lineage>
        <taxon>Bacteria</taxon>
        <taxon>Pseudomonadati</taxon>
        <taxon>Bacteroidota</taxon>
        <taxon>Cytophagia</taxon>
        <taxon>Cytophagales</taxon>
        <taxon>Cyclobacteriaceae</taxon>
        <taxon>Arthrospiribacter</taxon>
    </lineage>
</organism>
<name>A0A951MD38_9BACT</name>